<gene>
    <name evidence="1" type="ORF">LCGC14_3126460</name>
</gene>
<comment type="caution">
    <text evidence="1">The sequence shown here is derived from an EMBL/GenBank/DDBJ whole genome shotgun (WGS) entry which is preliminary data.</text>
</comment>
<evidence type="ECO:0000313" key="1">
    <source>
        <dbReference type="EMBL" id="KKK50294.1"/>
    </source>
</evidence>
<protein>
    <submittedName>
        <fullName evidence="1">Uncharacterized protein</fullName>
    </submittedName>
</protein>
<sequence>LKLLQRNRRGFPIKDNFLRKPSMGSTFIQYCNLPDIELMQKFFHLSLINLPNNIKAGQEYVVNLKVQLDKNYYRFFKDEIFFVQLCETGQLKQFLTDIDSLERVFQFKIPAYNEPFEKIYQFELLDDLKSVIKSKLLKFEYKGKERIKRSGKLEFEDLNLFLQKKDYNAIENRLDELFEKAEDLELKFFIRILHESVIAYNSLLGFNFKLYLGKIVKIINKIDNNLILITSKNKAQFLREILTKYLKNFRNSISSYINEIKKNFQLQKVHPIFPELYEEKIHQALKLKDFALTLQLTIALMEWIIKKKLLDEYNLNCDIINWVDFDIGIINKYKDIFRNE</sequence>
<dbReference type="AlphaFoldDB" id="A0A0F8Y840"/>
<feature type="non-terminal residue" evidence="1">
    <location>
        <position position="1"/>
    </location>
</feature>
<dbReference type="EMBL" id="LAZR01068093">
    <property type="protein sequence ID" value="KKK50294.1"/>
    <property type="molecule type" value="Genomic_DNA"/>
</dbReference>
<feature type="non-terminal residue" evidence="1">
    <location>
        <position position="340"/>
    </location>
</feature>
<proteinExistence type="predicted"/>
<organism evidence="1">
    <name type="scientific">marine sediment metagenome</name>
    <dbReference type="NCBI Taxonomy" id="412755"/>
    <lineage>
        <taxon>unclassified sequences</taxon>
        <taxon>metagenomes</taxon>
        <taxon>ecological metagenomes</taxon>
    </lineage>
</organism>
<accession>A0A0F8Y840</accession>
<name>A0A0F8Y840_9ZZZZ</name>
<reference evidence="1" key="1">
    <citation type="journal article" date="2015" name="Nature">
        <title>Complex archaea that bridge the gap between prokaryotes and eukaryotes.</title>
        <authorList>
            <person name="Spang A."/>
            <person name="Saw J.H."/>
            <person name="Jorgensen S.L."/>
            <person name="Zaremba-Niedzwiedzka K."/>
            <person name="Martijn J."/>
            <person name="Lind A.E."/>
            <person name="van Eijk R."/>
            <person name="Schleper C."/>
            <person name="Guy L."/>
            <person name="Ettema T.J."/>
        </authorList>
    </citation>
    <scope>NUCLEOTIDE SEQUENCE</scope>
</reference>